<dbReference type="OrthoDB" id="6371181at2759"/>
<dbReference type="EnsemblMetazoa" id="XM_014395263.2">
    <property type="protein sequence ID" value="XP_014250749.1"/>
    <property type="gene ID" value="LOC106667360"/>
</dbReference>
<evidence type="ECO:0000256" key="3">
    <source>
        <dbReference type="ARBA" id="ARBA00023125"/>
    </source>
</evidence>
<feature type="compositionally biased region" description="Basic and acidic residues" evidence="6">
    <location>
        <begin position="105"/>
        <end position="120"/>
    </location>
</feature>
<dbReference type="InterPro" id="IPR050370">
    <property type="entry name" value="HES_HEY"/>
</dbReference>
<name>A0A8I6RQN4_CIMLE</name>
<dbReference type="FunFam" id="4.10.280.10:FF:000079">
    <property type="entry name" value="CLUMA_CG001539, isoform A"/>
    <property type="match status" value="1"/>
</dbReference>
<accession>A0A8I6RQN4</accession>
<feature type="domain" description="BHLH" evidence="7">
    <location>
        <begin position="44"/>
        <end position="99"/>
    </location>
</feature>
<evidence type="ECO:0000313" key="9">
    <source>
        <dbReference type="EnsemblMetazoa" id="XP_014250749.1"/>
    </source>
</evidence>
<dbReference type="Pfam" id="PF00010">
    <property type="entry name" value="HLH"/>
    <property type="match status" value="1"/>
</dbReference>
<dbReference type="PROSITE" id="PS51054">
    <property type="entry name" value="ORANGE"/>
    <property type="match status" value="1"/>
</dbReference>
<evidence type="ECO:0000313" key="10">
    <source>
        <dbReference type="Proteomes" id="UP000494040"/>
    </source>
</evidence>
<evidence type="ECO:0000256" key="1">
    <source>
        <dbReference type="ARBA" id="ARBA00004123"/>
    </source>
</evidence>
<dbReference type="SUPFAM" id="SSF47459">
    <property type="entry name" value="HLH, helix-loop-helix DNA-binding domain"/>
    <property type="match status" value="1"/>
</dbReference>
<keyword evidence="2" id="KW-0805">Transcription regulation</keyword>
<sequence length="353" mass="39537">MENAYWEEPTSLNSQVKLESLSYAGTGNSEDEEYGFHGKKKLARDPLSHRIIEKRRRDRMNSCLADLSRLIPHEYMKKGRGRIEKTEVIEMAIRRIKHLMSRTGGCKESDCGQDEQKEAEDQSQQAQRDHLEELATSYRLGFVECLSETIHFLVQVEGLMATDPFCTQLKTHLSNHCDNILQSEGLRSRLCFSGEDKNDQPALATCESSNTDQDGRTTQFCALQDTGSDTSTGHTYNVSDSPLQLVPSQQQIDNRLQLSPTSSNSEKGTGAAPAEPAPSYKFKNRIQKRFFERNRSSRVPVFVLAPGGAHYLATWLDATSIPGYVELGPAREPPASHHPVTISVDFRTRVGTT</sequence>
<protein>
    <recommendedName>
        <fullName evidence="11">Clockwork orange</fullName>
    </recommendedName>
</protein>
<dbReference type="PANTHER" id="PTHR10985">
    <property type="entry name" value="BASIC HELIX-LOOP-HELIX TRANSCRIPTION FACTOR, HES-RELATED"/>
    <property type="match status" value="1"/>
</dbReference>
<feature type="domain" description="Orange" evidence="8">
    <location>
        <begin position="138"/>
        <end position="173"/>
    </location>
</feature>
<dbReference type="GeneID" id="106667360"/>
<evidence type="ECO:0008006" key="11">
    <source>
        <dbReference type="Google" id="ProtNLM"/>
    </source>
</evidence>
<dbReference type="SUPFAM" id="SSF158457">
    <property type="entry name" value="Orange domain-like"/>
    <property type="match status" value="1"/>
</dbReference>
<dbReference type="SMART" id="SM00511">
    <property type="entry name" value="ORANGE"/>
    <property type="match status" value="1"/>
</dbReference>
<proteinExistence type="predicted"/>
<dbReference type="InterPro" id="IPR011598">
    <property type="entry name" value="bHLH_dom"/>
</dbReference>
<keyword evidence="4" id="KW-0804">Transcription</keyword>
<reference evidence="9" key="1">
    <citation type="submission" date="2022-01" db="UniProtKB">
        <authorList>
            <consortium name="EnsemblMetazoa"/>
        </authorList>
    </citation>
    <scope>IDENTIFICATION</scope>
</reference>
<evidence type="ECO:0000259" key="7">
    <source>
        <dbReference type="PROSITE" id="PS50888"/>
    </source>
</evidence>
<dbReference type="InterPro" id="IPR003650">
    <property type="entry name" value="Orange_dom"/>
</dbReference>
<dbReference type="RefSeq" id="XP_014250749.1">
    <property type="nucleotide sequence ID" value="XM_014395263.2"/>
</dbReference>
<comment type="subcellular location">
    <subcellularLocation>
        <location evidence="1">Nucleus</location>
    </subcellularLocation>
</comment>
<dbReference type="InterPro" id="IPR036638">
    <property type="entry name" value="HLH_DNA-bd_sf"/>
</dbReference>
<keyword evidence="5" id="KW-0539">Nucleus</keyword>
<dbReference type="GO" id="GO:0005634">
    <property type="term" value="C:nucleus"/>
    <property type="evidence" value="ECO:0007669"/>
    <property type="project" value="UniProtKB-SubCell"/>
</dbReference>
<evidence type="ECO:0000256" key="5">
    <source>
        <dbReference type="ARBA" id="ARBA00023242"/>
    </source>
</evidence>
<evidence type="ECO:0000256" key="4">
    <source>
        <dbReference type="ARBA" id="ARBA00023163"/>
    </source>
</evidence>
<dbReference type="Pfam" id="PF07527">
    <property type="entry name" value="Hairy_orange"/>
    <property type="match status" value="1"/>
</dbReference>
<dbReference type="GO" id="GO:0046983">
    <property type="term" value="F:protein dimerization activity"/>
    <property type="evidence" value="ECO:0007669"/>
    <property type="project" value="InterPro"/>
</dbReference>
<evidence type="ECO:0000256" key="2">
    <source>
        <dbReference type="ARBA" id="ARBA00023015"/>
    </source>
</evidence>
<feature type="compositionally biased region" description="Polar residues" evidence="6">
    <location>
        <begin position="258"/>
        <end position="267"/>
    </location>
</feature>
<dbReference type="SMART" id="SM00353">
    <property type="entry name" value="HLH"/>
    <property type="match status" value="1"/>
</dbReference>
<evidence type="ECO:0000256" key="6">
    <source>
        <dbReference type="SAM" id="MobiDB-lite"/>
    </source>
</evidence>
<feature type="region of interest" description="Disordered" evidence="6">
    <location>
        <begin position="103"/>
        <end position="129"/>
    </location>
</feature>
<dbReference type="Proteomes" id="UP000494040">
    <property type="component" value="Unassembled WGS sequence"/>
</dbReference>
<keyword evidence="3" id="KW-0238">DNA-binding</keyword>
<organism evidence="9 10">
    <name type="scientific">Cimex lectularius</name>
    <name type="common">Bed bug</name>
    <name type="synonym">Acanthia lectularia</name>
    <dbReference type="NCBI Taxonomy" id="79782"/>
    <lineage>
        <taxon>Eukaryota</taxon>
        <taxon>Metazoa</taxon>
        <taxon>Ecdysozoa</taxon>
        <taxon>Arthropoda</taxon>
        <taxon>Hexapoda</taxon>
        <taxon>Insecta</taxon>
        <taxon>Pterygota</taxon>
        <taxon>Neoptera</taxon>
        <taxon>Paraneoptera</taxon>
        <taxon>Hemiptera</taxon>
        <taxon>Heteroptera</taxon>
        <taxon>Panheteroptera</taxon>
        <taxon>Cimicomorpha</taxon>
        <taxon>Cimicidae</taxon>
        <taxon>Cimex</taxon>
    </lineage>
</organism>
<feature type="region of interest" description="Disordered" evidence="6">
    <location>
        <begin position="258"/>
        <end position="279"/>
    </location>
</feature>
<dbReference type="Gene3D" id="6.10.250.980">
    <property type="match status" value="1"/>
</dbReference>
<dbReference type="AlphaFoldDB" id="A0A8I6RQN4"/>
<dbReference type="GO" id="GO:0006355">
    <property type="term" value="P:regulation of DNA-templated transcription"/>
    <property type="evidence" value="ECO:0007669"/>
    <property type="project" value="InterPro"/>
</dbReference>
<keyword evidence="10" id="KW-1185">Reference proteome</keyword>
<dbReference type="PROSITE" id="PS50888">
    <property type="entry name" value="BHLH"/>
    <property type="match status" value="1"/>
</dbReference>
<evidence type="ECO:0000259" key="8">
    <source>
        <dbReference type="PROSITE" id="PS51054"/>
    </source>
</evidence>
<dbReference type="GO" id="GO:0003677">
    <property type="term" value="F:DNA binding"/>
    <property type="evidence" value="ECO:0007669"/>
    <property type="project" value="UniProtKB-KW"/>
</dbReference>
<dbReference type="Gene3D" id="4.10.280.10">
    <property type="entry name" value="Helix-loop-helix DNA-binding domain"/>
    <property type="match status" value="1"/>
</dbReference>